<dbReference type="InterPro" id="IPR036188">
    <property type="entry name" value="FAD/NAD-bd_sf"/>
</dbReference>
<dbReference type="PRINTS" id="PR00420">
    <property type="entry name" value="RNGMNOXGNASE"/>
</dbReference>
<evidence type="ECO:0000313" key="8">
    <source>
        <dbReference type="Proteomes" id="UP000800092"/>
    </source>
</evidence>
<proteinExistence type="inferred from homology"/>
<dbReference type="Gene3D" id="3.50.50.60">
    <property type="entry name" value="FAD/NAD(P)-binding domain"/>
    <property type="match status" value="1"/>
</dbReference>
<dbReference type="GO" id="GO:0071949">
    <property type="term" value="F:FAD binding"/>
    <property type="evidence" value="ECO:0007669"/>
    <property type="project" value="InterPro"/>
</dbReference>
<dbReference type="AlphaFoldDB" id="A0A6A6HEL8"/>
<keyword evidence="5" id="KW-0503">Monooxygenase</keyword>
<evidence type="ECO:0000256" key="1">
    <source>
        <dbReference type="ARBA" id="ARBA00007992"/>
    </source>
</evidence>
<dbReference type="OrthoDB" id="16820at2759"/>
<dbReference type="Pfam" id="PF01494">
    <property type="entry name" value="FAD_binding_3"/>
    <property type="match status" value="1"/>
</dbReference>
<feature type="domain" description="FAD-binding" evidence="6">
    <location>
        <begin position="8"/>
        <end position="367"/>
    </location>
</feature>
<keyword evidence="8" id="KW-1185">Reference proteome</keyword>
<accession>A0A6A6HEL8</accession>
<evidence type="ECO:0000259" key="6">
    <source>
        <dbReference type="Pfam" id="PF01494"/>
    </source>
</evidence>
<dbReference type="SUPFAM" id="SSF51905">
    <property type="entry name" value="FAD/NAD(P)-binding domain"/>
    <property type="match status" value="1"/>
</dbReference>
<evidence type="ECO:0000256" key="4">
    <source>
        <dbReference type="ARBA" id="ARBA00023002"/>
    </source>
</evidence>
<evidence type="ECO:0000256" key="2">
    <source>
        <dbReference type="ARBA" id="ARBA00022630"/>
    </source>
</evidence>
<keyword evidence="3" id="KW-0274">FAD</keyword>
<gene>
    <name evidence="7" type="ORF">EV356DRAFT_498114</name>
</gene>
<organism evidence="7 8">
    <name type="scientific">Viridothelium virens</name>
    <name type="common">Speckled blister lichen</name>
    <name type="synonym">Trypethelium virens</name>
    <dbReference type="NCBI Taxonomy" id="1048519"/>
    <lineage>
        <taxon>Eukaryota</taxon>
        <taxon>Fungi</taxon>
        <taxon>Dikarya</taxon>
        <taxon>Ascomycota</taxon>
        <taxon>Pezizomycotina</taxon>
        <taxon>Dothideomycetes</taxon>
        <taxon>Dothideomycetes incertae sedis</taxon>
        <taxon>Trypetheliales</taxon>
        <taxon>Trypetheliaceae</taxon>
        <taxon>Viridothelium</taxon>
    </lineage>
</organism>
<keyword evidence="2" id="KW-0285">Flavoprotein</keyword>
<dbReference type="PANTHER" id="PTHR13789:SF316">
    <property type="entry name" value="FAD-BINDING DOMAIN-CONTAINING PROTEIN"/>
    <property type="match status" value="1"/>
</dbReference>
<comment type="similarity">
    <text evidence="1">Belongs to the paxM FAD-dependent monooxygenase family.</text>
</comment>
<reference evidence="7" key="1">
    <citation type="journal article" date="2020" name="Stud. Mycol.">
        <title>101 Dothideomycetes genomes: a test case for predicting lifestyles and emergence of pathogens.</title>
        <authorList>
            <person name="Haridas S."/>
            <person name="Albert R."/>
            <person name="Binder M."/>
            <person name="Bloem J."/>
            <person name="Labutti K."/>
            <person name="Salamov A."/>
            <person name="Andreopoulos B."/>
            <person name="Baker S."/>
            <person name="Barry K."/>
            <person name="Bills G."/>
            <person name="Bluhm B."/>
            <person name="Cannon C."/>
            <person name="Castanera R."/>
            <person name="Culley D."/>
            <person name="Daum C."/>
            <person name="Ezra D."/>
            <person name="Gonzalez J."/>
            <person name="Henrissat B."/>
            <person name="Kuo A."/>
            <person name="Liang C."/>
            <person name="Lipzen A."/>
            <person name="Lutzoni F."/>
            <person name="Magnuson J."/>
            <person name="Mondo S."/>
            <person name="Nolan M."/>
            <person name="Ohm R."/>
            <person name="Pangilinan J."/>
            <person name="Park H.-J."/>
            <person name="Ramirez L."/>
            <person name="Alfaro M."/>
            <person name="Sun H."/>
            <person name="Tritt A."/>
            <person name="Yoshinaga Y."/>
            <person name="Zwiers L.-H."/>
            <person name="Turgeon B."/>
            <person name="Goodwin S."/>
            <person name="Spatafora J."/>
            <person name="Crous P."/>
            <person name="Grigoriev I."/>
        </authorList>
    </citation>
    <scope>NUCLEOTIDE SEQUENCE</scope>
    <source>
        <strain evidence="7">Tuck. ex Michener</strain>
    </source>
</reference>
<dbReference type="GO" id="GO:0004497">
    <property type="term" value="F:monooxygenase activity"/>
    <property type="evidence" value="ECO:0007669"/>
    <property type="project" value="UniProtKB-KW"/>
</dbReference>
<name>A0A6A6HEL8_VIRVR</name>
<evidence type="ECO:0000313" key="7">
    <source>
        <dbReference type="EMBL" id="KAF2236584.1"/>
    </source>
</evidence>
<sequence length="427" mass="47157">MAIPISNDIVIIGAGLAGLTLALSLHAEGIPCTIYDLRVPNRTIGGALMLAPNALRVLDSLSLYSRLQPLGWSFSTLTYQNEAHETTGSYDFGVPAKHGYAALRIYRDALLTEVRAAAEERGIPIHHGHRFSHVVSESADEGVVFAFEDGTTRHASLLVGADGIHSTVRGYVCPDLASGPQYSGLVAAVGAVDRVKIKFPEGGEKAFQQPVTLQGEHGAMVFAPQTAEGSELLIGRQFPYPEQDHAGWKALIARKDEVEGLLRRDEKAWPEMVQSALRNLKKEKLNVWAYYVIPKLARWTSEMGRVVIVGDSSHAIPPTAGQGATQAFEDGASLATLVAKLPEEANWSEALQWWQGMRQKRVDQVLDLTSRLNNARAPKEERDKLPMDNLWQSEGQEDLGWLYNYRVKETVQDWIERKTKGKETQEL</sequence>
<protein>
    <submittedName>
        <fullName evidence="7">Putative salicylate hydroxylase</fullName>
    </submittedName>
</protein>
<evidence type="ECO:0000256" key="5">
    <source>
        <dbReference type="ARBA" id="ARBA00023033"/>
    </source>
</evidence>
<dbReference type="PANTHER" id="PTHR13789">
    <property type="entry name" value="MONOOXYGENASE"/>
    <property type="match status" value="1"/>
</dbReference>
<keyword evidence="4" id="KW-0560">Oxidoreductase</keyword>
<dbReference type="InterPro" id="IPR050493">
    <property type="entry name" value="FAD-dep_Monooxygenase_BioMet"/>
</dbReference>
<dbReference type="Proteomes" id="UP000800092">
    <property type="component" value="Unassembled WGS sequence"/>
</dbReference>
<evidence type="ECO:0000256" key="3">
    <source>
        <dbReference type="ARBA" id="ARBA00022827"/>
    </source>
</evidence>
<dbReference type="EMBL" id="ML991784">
    <property type="protein sequence ID" value="KAF2236584.1"/>
    <property type="molecule type" value="Genomic_DNA"/>
</dbReference>
<dbReference type="InterPro" id="IPR002938">
    <property type="entry name" value="FAD-bd"/>
</dbReference>